<accession>A0A0C6G2K8</accession>
<sequence length="128" mass="14704">MSEDDDERPARPSWRLSPHCFYCSAQLVKAEGGADRRHNVRTRDHINPRARGGPDAAYNLVAACLLCNTLKETTQPMVYWRFALDHVAPYRHDLGRLRAHLLHVRGRRMARVVERFMVDRPASLDAAE</sequence>
<evidence type="ECO:0000313" key="2">
    <source>
        <dbReference type="EMBL" id="BAQ50380.1"/>
    </source>
</evidence>
<dbReference type="InterPro" id="IPR003615">
    <property type="entry name" value="HNH_nuc"/>
</dbReference>
<name>A0A0C6G2K8_9HYPH</name>
<dbReference type="GO" id="GO:0003676">
    <property type="term" value="F:nucleic acid binding"/>
    <property type="evidence" value="ECO:0007669"/>
    <property type="project" value="InterPro"/>
</dbReference>
<reference evidence="3" key="2">
    <citation type="submission" date="2015-01" db="EMBL/GenBank/DDBJ databases">
        <title>Complete genome sequence of Methylobacterium aquaticum strain 22A.</title>
        <authorList>
            <person name="Tani A."/>
            <person name="Ogura Y."/>
            <person name="Hayashi T."/>
        </authorList>
    </citation>
    <scope>NUCLEOTIDE SEQUENCE [LARGE SCALE GENOMIC DNA]</scope>
    <source>
        <strain evidence="3">MA-22A</strain>
        <plasmid evidence="3">Plasmid pMaq22A_4p DNA</plasmid>
    </source>
</reference>
<dbReference type="KEGG" id="maqu:Maq22A_4p60120"/>
<dbReference type="AlphaFoldDB" id="A0A0C6G2K8"/>
<dbReference type="PATRIC" id="fig|270351.10.peg.7568"/>
<evidence type="ECO:0000313" key="3">
    <source>
        <dbReference type="Proteomes" id="UP000061432"/>
    </source>
</evidence>
<dbReference type="EMBL" id="AP014708">
    <property type="protein sequence ID" value="BAQ50380.1"/>
    <property type="molecule type" value="Genomic_DNA"/>
</dbReference>
<dbReference type="GO" id="GO:0008270">
    <property type="term" value="F:zinc ion binding"/>
    <property type="evidence" value="ECO:0007669"/>
    <property type="project" value="InterPro"/>
</dbReference>
<keyword evidence="2" id="KW-0614">Plasmid</keyword>
<dbReference type="RefSeq" id="WP_060851421.1">
    <property type="nucleotide sequence ID" value="NZ_AP014708.1"/>
</dbReference>
<gene>
    <name evidence="2" type="ORF">Maq22A_4p60120</name>
</gene>
<geneLocation type="plasmid" evidence="3">
    <name>pMaq22A_4p DNA</name>
</geneLocation>
<dbReference type="Gene3D" id="1.10.30.50">
    <property type="match status" value="1"/>
</dbReference>
<dbReference type="Proteomes" id="UP000061432">
    <property type="component" value="Plasmid pMaq22A_4p"/>
</dbReference>
<organism evidence="2 3">
    <name type="scientific">Methylobacterium aquaticum</name>
    <dbReference type="NCBI Taxonomy" id="270351"/>
    <lineage>
        <taxon>Bacteria</taxon>
        <taxon>Pseudomonadati</taxon>
        <taxon>Pseudomonadota</taxon>
        <taxon>Alphaproteobacteria</taxon>
        <taxon>Hyphomicrobiales</taxon>
        <taxon>Methylobacteriaceae</taxon>
        <taxon>Methylobacterium</taxon>
    </lineage>
</organism>
<dbReference type="Pfam" id="PF01844">
    <property type="entry name" value="HNH"/>
    <property type="match status" value="1"/>
</dbReference>
<dbReference type="GO" id="GO:0004519">
    <property type="term" value="F:endonuclease activity"/>
    <property type="evidence" value="ECO:0007669"/>
    <property type="project" value="InterPro"/>
</dbReference>
<feature type="domain" description="HNH" evidence="1">
    <location>
        <begin position="39"/>
        <end position="72"/>
    </location>
</feature>
<proteinExistence type="predicted"/>
<dbReference type="InterPro" id="IPR002711">
    <property type="entry name" value="HNH"/>
</dbReference>
<dbReference type="CDD" id="cd00085">
    <property type="entry name" value="HNHc"/>
    <property type="match status" value="1"/>
</dbReference>
<reference evidence="2 3" key="1">
    <citation type="journal article" date="2015" name="Genome Announc.">
        <title>Complete Genome Sequence of Methylobacterium aquaticum Strain 22A, Isolated from Racomitrium japonicum Moss.</title>
        <authorList>
            <person name="Tani A."/>
            <person name="Ogura Y."/>
            <person name="Hayashi T."/>
            <person name="Kimbara K."/>
        </authorList>
    </citation>
    <scope>NUCLEOTIDE SEQUENCE [LARGE SCALE GENOMIC DNA]</scope>
    <source>
        <strain evidence="2 3">MA-22A</strain>
        <plasmid evidence="3">Plasmid pMaq22A_4p DNA</plasmid>
    </source>
</reference>
<protein>
    <recommendedName>
        <fullName evidence="1">HNH domain-containing protein</fullName>
    </recommendedName>
</protein>
<evidence type="ECO:0000259" key="1">
    <source>
        <dbReference type="Pfam" id="PF01844"/>
    </source>
</evidence>